<organism evidence="2 3">
    <name type="scientific">Apiospora marii</name>
    <dbReference type="NCBI Taxonomy" id="335849"/>
    <lineage>
        <taxon>Eukaryota</taxon>
        <taxon>Fungi</taxon>
        <taxon>Dikarya</taxon>
        <taxon>Ascomycota</taxon>
        <taxon>Pezizomycotina</taxon>
        <taxon>Sordariomycetes</taxon>
        <taxon>Xylariomycetidae</taxon>
        <taxon>Amphisphaeriales</taxon>
        <taxon>Apiosporaceae</taxon>
        <taxon>Apiospora</taxon>
    </lineage>
</organism>
<dbReference type="PANTHER" id="PTHR21310:SF13">
    <property type="entry name" value="AMINOGLYCOSIDE PHOSPHOTRANSFERASE DOMAIN-CONTAINING PROTEIN"/>
    <property type="match status" value="1"/>
</dbReference>
<dbReference type="PANTHER" id="PTHR21310">
    <property type="entry name" value="AMINOGLYCOSIDE PHOSPHOTRANSFERASE-RELATED-RELATED"/>
    <property type="match status" value="1"/>
</dbReference>
<dbReference type="Gene3D" id="3.90.1200.10">
    <property type="match status" value="1"/>
</dbReference>
<protein>
    <recommendedName>
        <fullName evidence="1">Aminoglycoside phosphotransferase domain-containing protein</fullName>
    </recommendedName>
</protein>
<evidence type="ECO:0000259" key="1">
    <source>
        <dbReference type="Pfam" id="PF01636"/>
    </source>
</evidence>
<comment type="caution">
    <text evidence="2">The sequence shown here is derived from an EMBL/GenBank/DDBJ whole genome shotgun (WGS) entry which is preliminary data.</text>
</comment>
<feature type="domain" description="Aminoglycoside phosphotransferase" evidence="1">
    <location>
        <begin position="78"/>
        <end position="286"/>
    </location>
</feature>
<name>A0ABR1SQD1_9PEZI</name>
<dbReference type="Pfam" id="PF01636">
    <property type="entry name" value="APH"/>
    <property type="match status" value="1"/>
</dbReference>
<evidence type="ECO:0000313" key="3">
    <source>
        <dbReference type="Proteomes" id="UP001396898"/>
    </source>
</evidence>
<dbReference type="SUPFAM" id="SSF56112">
    <property type="entry name" value="Protein kinase-like (PK-like)"/>
    <property type="match status" value="1"/>
</dbReference>
<keyword evidence="3" id="KW-1185">Reference proteome</keyword>
<dbReference type="Proteomes" id="UP001396898">
    <property type="component" value="Unassembled WGS sequence"/>
</dbReference>
<proteinExistence type="predicted"/>
<dbReference type="InterPro" id="IPR011009">
    <property type="entry name" value="Kinase-like_dom_sf"/>
</dbReference>
<dbReference type="EMBL" id="JAQQWI010000004">
    <property type="protein sequence ID" value="KAK8036492.1"/>
    <property type="molecule type" value="Genomic_DNA"/>
</dbReference>
<accession>A0ABR1SQD1</accession>
<gene>
    <name evidence="2" type="ORF">PG991_001629</name>
</gene>
<sequence>MQERLESALAMLRKDVLLAHAERLRGQKLRMSEPFSAGQYWVCFEMMAEDGSLVIARVRLPRHPNSLSTVSEEDERYALACEVATMRFVKQKLPAVVVPEVYAFEGPGSQLATEVGAAYMLLEGFYGNTLQDVTEDILSLPAACQEHIMAQWTTTQAQLATLQFPGTGSISSITEIGEPVIGRLSTAAAEGLVQQGPFVSSAEYFTAMGDAALRRVRNRNQDRDRSPFDELGPLVFLDVVNRSGLFDAGPEQYPLNHMDLGLQNIIVDDNYNFLAVIDWEFAQTAPWQVNYYPFPFPLLWSDEKTQAALDDPAHLAHWNASRQHAAQQLYSQKFRAAEDVLRTEGRHLDGSFCQELDSPASRVWHCFTRLECDLGQEEDLVREMVRLAFGLDKEGTDQYLERLRHQSSVDSGR</sequence>
<evidence type="ECO:0000313" key="2">
    <source>
        <dbReference type="EMBL" id="KAK8036492.1"/>
    </source>
</evidence>
<dbReference type="InterPro" id="IPR051678">
    <property type="entry name" value="AGP_Transferase"/>
</dbReference>
<dbReference type="InterPro" id="IPR002575">
    <property type="entry name" value="Aminoglycoside_PTrfase"/>
</dbReference>
<reference evidence="2 3" key="1">
    <citation type="submission" date="2023-01" db="EMBL/GenBank/DDBJ databases">
        <title>Analysis of 21 Apiospora genomes using comparative genomics revels a genus with tremendous synthesis potential of carbohydrate active enzymes and secondary metabolites.</title>
        <authorList>
            <person name="Sorensen T."/>
        </authorList>
    </citation>
    <scope>NUCLEOTIDE SEQUENCE [LARGE SCALE GENOMIC DNA]</scope>
    <source>
        <strain evidence="2 3">CBS 20057</strain>
    </source>
</reference>